<accession>A0A147I2L0</accession>
<protein>
    <submittedName>
        <fullName evidence="4">Short-chain dehydrogenase</fullName>
    </submittedName>
</protein>
<keyword evidence="5" id="KW-1185">Reference proteome</keyword>
<comment type="similarity">
    <text evidence="1">Belongs to the short-chain dehydrogenases/reductases (SDR) family.</text>
</comment>
<dbReference type="Proteomes" id="UP000074310">
    <property type="component" value="Unassembled WGS sequence"/>
</dbReference>
<proteinExistence type="inferred from homology"/>
<dbReference type="Pfam" id="PF13561">
    <property type="entry name" value="adh_short_C2"/>
    <property type="match status" value="1"/>
</dbReference>
<dbReference type="SMART" id="SM00822">
    <property type="entry name" value="PKS_KR"/>
    <property type="match status" value="1"/>
</dbReference>
<dbReference type="InterPro" id="IPR051122">
    <property type="entry name" value="SDR_DHRS6-like"/>
</dbReference>
<dbReference type="PATRIC" id="fig|869719.3.peg.1648"/>
<dbReference type="InterPro" id="IPR036291">
    <property type="entry name" value="NAD(P)-bd_dom_sf"/>
</dbReference>
<evidence type="ECO:0000313" key="5">
    <source>
        <dbReference type="Proteomes" id="UP000074310"/>
    </source>
</evidence>
<dbReference type="PANTHER" id="PTHR43477">
    <property type="entry name" value="DIHYDROANTICAPSIN 7-DEHYDROGENASE"/>
    <property type="match status" value="1"/>
</dbReference>
<organism evidence="4 5">
    <name type="scientific">Sphingomonas endophytica</name>
    <dbReference type="NCBI Taxonomy" id="869719"/>
    <lineage>
        <taxon>Bacteria</taxon>
        <taxon>Pseudomonadati</taxon>
        <taxon>Pseudomonadota</taxon>
        <taxon>Alphaproteobacteria</taxon>
        <taxon>Sphingomonadales</taxon>
        <taxon>Sphingomonadaceae</taxon>
        <taxon>Sphingomonas</taxon>
    </lineage>
</organism>
<dbReference type="GO" id="GO:0016491">
    <property type="term" value="F:oxidoreductase activity"/>
    <property type="evidence" value="ECO:0007669"/>
    <property type="project" value="UniProtKB-KW"/>
</dbReference>
<dbReference type="AlphaFoldDB" id="A0A147I2L0"/>
<dbReference type="PROSITE" id="PS00061">
    <property type="entry name" value="ADH_SHORT"/>
    <property type="match status" value="1"/>
</dbReference>
<dbReference type="InterPro" id="IPR002347">
    <property type="entry name" value="SDR_fam"/>
</dbReference>
<dbReference type="SUPFAM" id="SSF51735">
    <property type="entry name" value="NAD(P)-binding Rossmann-fold domains"/>
    <property type="match status" value="1"/>
</dbReference>
<evidence type="ECO:0000259" key="3">
    <source>
        <dbReference type="SMART" id="SM00822"/>
    </source>
</evidence>
<dbReference type="PRINTS" id="PR00081">
    <property type="entry name" value="GDHRDH"/>
</dbReference>
<comment type="caution">
    <text evidence="4">The sequence shown here is derived from an EMBL/GenBank/DDBJ whole genome shotgun (WGS) entry which is preliminary data.</text>
</comment>
<dbReference type="CDD" id="cd05233">
    <property type="entry name" value="SDR_c"/>
    <property type="match status" value="1"/>
</dbReference>
<reference evidence="4 5" key="1">
    <citation type="journal article" date="2016" name="Front. Microbiol.">
        <title>Genomic Resource of Rice Seed Associated Bacteria.</title>
        <authorList>
            <person name="Midha S."/>
            <person name="Bansal K."/>
            <person name="Sharma S."/>
            <person name="Kumar N."/>
            <person name="Patil P.P."/>
            <person name="Chaudhry V."/>
            <person name="Patil P.B."/>
        </authorList>
    </citation>
    <scope>NUCLEOTIDE SEQUENCE [LARGE SCALE GENOMIC DNA]</scope>
    <source>
        <strain evidence="4 5">NS334</strain>
    </source>
</reference>
<name>A0A147I2L0_9SPHN</name>
<evidence type="ECO:0000256" key="1">
    <source>
        <dbReference type="ARBA" id="ARBA00006484"/>
    </source>
</evidence>
<dbReference type="InterPro" id="IPR057326">
    <property type="entry name" value="KR_dom"/>
</dbReference>
<evidence type="ECO:0000313" key="4">
    <source>
        <dbReference type="EMBL" id="KTT72195.1"/>
    </source>
</evidence>
<dbReference type="OrthoDB" id="7255009at2"/>
<dbReference type="EMBL" id="LDTB01000029">
    <property type="protein sequence ID" value="KTT72195.1"/>
    <property type="molecule type" value="Genomic_DNA"/>
</dbReference>
<dbReference type="RefSeq" id="WP_058755742.1">
    <property type="nucleotide sequence ID" value="NZ_LDTB01000029.1"/>
</dbReference>
<keyword evidence="2" id="KW-0560">Oxidoreductase</keyword>
<gene>
    <name evidence="4" type="ORF">NS334_09545</name>
</gene>
<feature type="domain" description="Ketoreductase" evidence="3">
    <location>
        <begin position="12"/>
        <end position="192"/>
    </location>
</feature>
<sequence>MAIYAKDLLAGRHLLVTGASSGLGRAVAIALAGAGARVSLVGRDEGRLEDTRTALAGTGHGMVPAALADLETTADLIKTVAGDRGSFDGIFHAAGTELVRPMRMFKNDHAAKLFDAALYGSLGIARAAASRGVMNDGASLVFMSSVAGLRGTAGMVGYSAAKAAVDGMVRSLACELAPRRIRVNSIAAGAVETEMHARLAKTLGDAAIGDYERRHLLGFGRPDDIANAALFLLGDASVWMTGTTLSVDGGYTAQ</sequence>
<evidence type="ECO:0000256" key="2">
    <source>
        <dbReference type="ARBA" id="ARBA00023002"/>
    </source>
</evidence>
<dbReference type="Gene3D" id="3.40.50.720">
    <property type="entry name" value="NAD(P)-binding Rossmann-like Domain"/>
    <property type="match status" value="1"/>
</dbReference>
<dbReference type="PANTHER" id="PTHR43477:SF1">
    <property type="entry name" value="DIHYDROANTICAPSIN 7-DEHYDROGENASE"/>
    <property type="match status" value="1"/>
</dbReference>
<dbReference type="InterPro" id="IPR020904">
    <property type="entry name" value="Sc_DH/Rdtase_CS"/>
</dbReference>